<reference evidence="10" key="1">
    <citation type="submission" date="2022-11" db="UniProtKB">
        <authorList>
            <consortium name="EnsemblMetazoa"/>
        </authorList>
    </citation>
    <scope>IDENTIFICATION</scope>
</reference>
<evidence type="ECO:0000313" key="10">
    <source>
        <dbReference type="EnsemblMetazoa" id="XP_038078068.1"/>
    </source>
</evidence>
<feature type="binding site" description="axial binding residue" evidence="8">
    <location>
        <position position="481"/>
    </location>
    <ligand>
        <name>heme</name>
        <dbReference type="ChEBI" id="CHEBI:30413"/>
    </ligand>
    <ligandPart>
        <name>Fe</name>
        <dbReference type="ChEBI" id="CHEBI:18248"/>
    </ligandPart>
</feature>
<dbReference type="PANTHER" id="PTHR24279:SF120">
    <property type="entry name" value="CYTOCHROME P450"/>
    <property type="match status" value="1"/>
</dbReference>
<dbReference type="PANTHER" id="PTHR24279">
    <property type="entry name" value="CYTOCHROME P450"/>
    <property type="match status" value="1"/>
</dbReference>
<keyword evidence="3 8" id="KW-0349">Heme</keyword>
<dbReference type="Gene3D" id="1.10.630.10">
    <property type="entry name" value="Cytochrome P450"/>
    <property type="match status" value="1"/>
</dbReference>
<organism evidence="10 11">
    <name type="scientific">Patiria miniata</name>
    <name type="common">Bat star</name>
    <name type="synonym">Asterina miniata</name>
    <dbReference type="NCBI Taxonomy" id="46514"/>
    <lineage>
        <taxon>Eukaryota</taxon>
        <taxon>Metazoa</taxon>
        <taxon>Echinodermata</taxon>
        <taxon>Eleutherozoa</taxon>
        <taxon>Asterozoa</taxon>
        <taxon>Asteroidea</taxon>
        <taxon>Valvatacea</taxon>
        <taxon>Valvatida</taxon>
        <taxon>Asterinidae</taxon>
        <taxon>Patiria</taxon>
    </lineage>
</organism>
<dbReference type="InterPro" id="IPR001128">
    <property type="entry name" value="Cyt_P450"/>
</dbReference>
<dbReference type="SUPFAM" id="SSF48264">
    <property type="entry name" value="Cytochrome P450"/>
    <property type="match status" value="1"/>
</dbReference>
<evidence type="ECO:0000256" key="3">
    <source>
        <dbReference type="ARBA" id="ARBA00022617"/>
    </source>
</evidence>
<dbReference type="InterPro" id="IPR017972">
    <property type="entry name" value="Cyt_P450_CS"/>
</dbReference>
<name>A0A914BP68_PATMI</name>
<dbReference type="RefSeq" id="XP_038078068.1">
    <property type="nucleotide sequence ID" value="XM_038222140.1"/>
</dbReference>
<dbReference type="EnsemblMetazoa" id="XM_038222140.1">
    <property type="protein sequence ID" value="XP_038078068.1"/>
    <property type="gene ID" value="LOC119745634"/>
</dbReference>
<comment type="cofactor">
    <cofactor evidence="1 8">
        <name>heme</name>
        <dbReference type="ChEBI" id="CHEBI:30413"/>
    </cofactor>
</comment>
<dbReference type="GO" id="GO:0016705">
    <property type="term" value="F:oxidoreductase activity, acting on paired donors, with incorporation or reduction of molecular oxygen"/>
    <property type="evidence" value="ECO:0007669"/>
    <property type="project" value="InterPro"/>
</dbReference>
<evidence type="ECO:0000313" key="11">
    <source>
        <dbReference type="Proteomes" id="UP000887568"/>
    </source>
</evidence>
<evidence type="ECO:0000256" key="5">
    <source>
        <dbReference type="ARBA" id="ARBA00023002"/>
    </source>
</evidence>
<dbReference type="Pfam" id="PF00067">
    <property type="entry name" value="p450"/>
    <property type="match status" value="1"/>
</dbReference>
<evidence type="ECO:0000256" key="4">
    <source>
        <dbReference type="ARBA" id="ARBA00022723"/>
    </source>
</evidence>
<dbReference type="CDD" id="cd11054">
    <property type="entry name" value="CYP24A1-like"/>
    <property type="match status" value="1"/>
</dbReference>
<keyword evidence="4 8" id="KW-0479">Metal-binding</keyword>
<evidence type="ECO:0000256" key="1">
    <source>
        <dbReference type="ARBA" id="ARBA00001971"/>
    </source>
</evidence>
<dbReference type="Proteomes" id="UP000887568">
    <property type="component" value="Unplaced"/>
</dbReference>
<protein>
    <recommendedName>
        <fullName evidence="12">Cytochrome P450</fullName>
    </recommendedName>
</protein>
<dbReference type="InterPro" id="IPR036396">
    <property type="entry name" value="Cyt_P450_sf"/>
</dbReference>
<evidence type="ECO:0000256" key="9">
    <source>
        <dbReference type="RuleBase" id="RU000461"/>
    </source>
</evidence>
<keyword evidence="7 9" id="KW-0503">Monooxygenase</keyword>
<evidence type="ECO:0008006" key="12">
    <source>
        <dbReference type="Google" id="ProtNLM"/>
    </source>
</evidence>
<keyword evidence="11" id="KW-1185">Reference proteome</keyword>
<dbReference type="PROSITE" id="PS00086">
    <property type="entry name" value="CYTOCHROME_P450"/>
    <property type="match status" value="1"/>
</dbReference>
<dbReference type="OrthoDB" id="3945418at2759"/>
<comment type="similarity">
    <text evidence="2 9">Belongs to the cytochrome P450 family.</text>
</comment>
<keyword evidence="5 9" id="KW-0560">Oxidoreductase</keyword>
<evidence type="ECO:0000256" key="2">
    <source>
        <dbReference type="ARBA" id="ARBA00010617"/>
    </source>
</evidence>
<evidence type="ECO:0000256" key="8">
    <source>
        <dbReference type="PIRSR" id="PIRSR602401-1"/>
    </source>
</evidence>
<sequence length="534" mass="61846">MYRYRVLRKCLPIKTWSGPTVQWSRPKTALVEETAHSAFNKEAPETRRPFEEIPGPKLWPIVGCFPNYLANDFKPEQYHKMWQRRFEEYGKESKLVAERVLHRQWVNVYSPATAKQVFAQEGEYPKRPQMSLYYLRKEHLGHLGVALENGERWKKGRSLWNRKVLRPQSAEDFIPRLNDVVEDFVEHIRQLAAGGPREVNGQQLMPGEVPNLLTEIMKSALEMMGTIALSRRLGGIRPGVDLDLDAHRFMTENALLWPHSTKLDMSAFQLFRYFPSKTYEAMKGHWLNMCAITAKLMEEYNDSMKDTLESEEFTGDSAPDVYSYFLAKNTPAKELLGHMQDLLQVSMDTTSNSTNLLLYCIASNPRVQEKLYEEVSEVLQGGRVTANNLKDLRYLKCCVKESSRMFMTIPGTSRILDHDIALNGYNVPKGTYINLCFQTMCRDPDIFEEPHEYRPERWLDVRKAPDMAFSHLPFGFGPRSCVGRRLVDQEMYIILANLVSKFRIENLCDSEPDLKWIGINLTASEPLRLAFHER</sequence>
<dbReference type="GO" id="GO:0005506">
    <property type="term" value="F:iron ion binding"/>
    <property type="evidence" value="ECO:0007669"/>
    <property type="project" value="InterPro"/>
</dbReference>
<accession>A0A914BP68</accession>
<evidence type="ECO:0000256" key="6">
    <source>
        <dbReference type="ARBA" id="ARBA00023004"/>
    </source>
</evidence>
<dbReference type="AlphaFoldDB" id="A0A914BP68"/>
<dbReference type="InterPro" id="IPR050479">
    <property type="entry name" value="CYP11_CYP27_families"/>
</dbReference>
<proteinExistence type="inferred from homology"/>
<dbReference type="PRINTS" id="PR00385">
    <property type="entry name" value="P450"/>
</dbReference>
<dbReference type="OMA" id="FRIENLC"/>
<dbReference type="PRINTS" id="PR00463">
    <property type="entry name" value="EP450I"/>
</dbReference>
<dbReference type="GO" id="GO:0020037">
    <property type="term" value="F:heme binding"/>
    <property type="evidence" value="ECO:0007669"/>
    <property type="project" value="InterPro"/>
</dbReference>
<dbReference type="GeneID" id="119745634"/>
<dbReference type="InterPro" id="IPR002401">
    <property type="entry name" value="Cyt_P450_E_grp-I"/>
</dbReference>
<dbReference type="GO" id="GO:0004497">
    <property type="term" value="F:monooxygenase activity"/>
    <property type="evidence" value="ECO:0007669"/>
    <property type="project" value="UniProtKB-KW"/>
</dbReference>
<keyword evidence="6 8" id="KW-0408">Iron</keyword>
<evidence type="ECO:0000256" key="7">
    <source>
        <dbReference type="ARBA" id="ARBA00023033"/>
    </source>
</evidence>